<reference evidence="1 2" key="1">
    <citation type="journal article" date="2024" name="J Genomics">
        <title>Draft genome sequencing and assembly of Favolaschia claudopus CIRM-BRFM 2984 isolated from oak limbs.</title>
        <authorList>
            <person name="Navarro D."/>
            <person name="Drula E."/>
            <person name="Chaduli D."/>
            <person name="Cazenave R."/>
            <person name="Ahrendt S."/>
            <person name="Wang J."/>
            <person name="Lipzen A."/>
            <person name="Daum C."/>
            <person name="Barry K."/>
            <person name="Grigoriev I.V."/>
            <person name="Favel A."/>
            <person name="Rosso M.N."/>
            <person name="Martin F."/>
        </authorList>
    </citation>
    <scope>NUCLEOTIDE SEQUENCE [LARGE SCALE GENOMIC DNA]</scope>
    <source>
        <strain evidence="1 2">CIRM-BRFM 2984</strain>
    </source>
</reference>
<proteinExistence type="predicted"/>
<evidence type="ECO:0000313" key="1">
    <source>
        <dbReference type="EMBL" id="KAK7061353.1"/>
    </source>
</evidence>
<gene>
    <name evidence="1" type="ORF">R3P38DRAFT_2757839</name>
</gene>
<accession>A0AAW0EAJ6</accession>
<comment type="caution">
    <text evidence="1">The sequence shown here is derived from an EMBL/GenBank/DDBJ whole genome shotgun (WGS) entry which is preliminary data.</text>
</comment>
<keyword evidence="2" id="KW-1185">Reference proteome</keyword>
<dbReference type="AlphaFoldDB" id="A0AAW0EAJ6"/>
<protein>
    <submittedName>
        <fullName evidence="1">Uncharacterized protein</fullName>
    </submittedName>
</protein>
<sequence length="389" mass="42974">MPSRLAFYATALTSMTHCPGHLIPFLSILAPNHPFSAVGKNFGDMLLPARLLRLPSNRRGPKTLTSFEGCSHLIPLARSKISLNNLRLKKSIHFSHALLSPGAGVKNSDCGATGEVTYSFNYSSIRSMTATKDLTRANTFCETRVGIFYPIFHNLDISRSRSQVRVDSKMFSSRALNLAAVLRVGYDVLSSPRSALPTFDKFAWLSYHYRIQLFFGALKSGILTADPTGKPQNSTFPGLDSENCRQVPRAGRLPYSVSGADSGPVDSTAIDICFLVGNFTQTESLLPLSSLEIVDNKVQDPNTKRFWLIMQTFASPELSCQRTEYAARGLNPAKALSGKWWIPGFGNLRSWGSRRLPPIGGRKTRIRAVNASTFRVTSHSTLVRLREKE</sequence>
<evidence type="ECO:0000313" key="2">
    <source>
        <dbReference type="Proteomes" id="UP001362999"/>
    </source>
</evidence>
<name>A0AAW0EAJ6_9AGAR</name>
<organism evidence="1 2">
    <name type="scientific">Favolaschia claudopus</name>
    <dbReference type="NCBI Taxonomy" id="2862362"/>
    <lineage>
        <taxon>Eukaryota</taxon>
        <taxon>Fungi</taxon>
        <taxon>Dikarya</taxon>
        <taxon>Basidiomycota</taxon>
        <taxon>Agaricomycotina</taxon>
        <taxon>Agaricomycetes</taxon>
        <taxon>Agaricomycetidae</taxon>
        <taxon>Agaricales</taxon>
        <taxon>Marasmiineae</taxon>
        <taxon>Mycenaceae</taxon>
        <taxon>Favolaschia</taxon>
    </lineage>
</organism>
<dbReference type="EMBL" id="JAWWNJ010000002">
    <property type="protein sequence ID" value="KAK7061353.1"/>
    <property type="molecule type" value="Genomic_DNA"/>
</dbReference>
<dbReference type="Proteomes" id="UP001362999">
    <property type="component" value="Unassembled WGS sequence"/>
</dbReference>